<dbReference type="PANTHER" id="PTHR11712">
    <property type="entry name" value="POLYKETIDE SYNTHASE-RELATED"/>
    <property type="match status" value="1"/>
</dbReference>
<keyword evidence="4" id="KW-0012">Acyltransferase</keyword>
<dbReference type="PANTHER" id="PTHR11712:SF322">
    <property type="entry name" value="POLYKETIDE BETA-KETOACYL SYNTHASE 2-RELATED"/>
    <property type="match status" value="1"/>
</dbReference>
<comment type="pathway">
    <text evidence="1">Lipid metabolism; mycolic acid biosynthesis.</text>
</comment>
<dbReference type="RefSeq" id="WP_344308298.1">
    <property type="nucleotide sequence ID" value="NZ_BAAANY010000005.1"/>
</dbReference>
<dbReference type="InterPro" id="IPR000794">
    <property type="entry name" value="Beta-ketoacyl_synthase"/>
</dbReference>
<gene>
    <name evidence="7" type="ORF">GCM10009765_14570</name>
</gene>
<evidence type="ECO:0000313" key="8">
    <source>
        <dbReference type="Proteomes" id="UP001500618"/>
    </source>
</evidence>
<reference evidence="8" key="1">
    <citation type="journal article" date="2019" name="Int. J. Syst. Evol. Microbiol.">
        <title>The Global Catalogue of Microorganisms (GCM) 10K type strain sequencing project: providing services to taxonomists for standard genome sequencing and annotation.</title>
        <authorList>
            <consortium name="The Broad Institute Genomics Platform"/>
            <consortium name="The Broad Institute Genome Sequencing Center for Infectious Disease"/>
            <person name="Wu L."/>
            <person name="Ma J."/>
        </authorList>
    </citation>
    <scope>NUCLEOTIDE SEQUENCE [LARGE SCALE GENOMIC DNA]</scope>
    <source>
        <strain evidence="8">JCM 14718</strain>
    </source>
</reference>
<evidence type="ECO:0000256" key="5">
    <source>
        <dbReference type="RuleBase" id="RU003694"/>
    </source>
</evidence>
<sequence>MTSRALITGIGVLAPTGLGHDDHWAATLRGETAIGPLQRFDPSTYPIRLGGEVPGFVTKDRVPGRLVPQTDHWTHLALAATDLALLDADIRPAELPEYEMAVVTASSSGGVEFGQREIERLWANGPRHVGAYQSIAWFYAATTGQISIRHGMRGPCGVVVAEQAGGLEAFAQARRVLDDGARIVVSGGTDAPFSPYGLTCQLSNGRLSRIDDPDRAYRPFDGEAAGYVPGEGGAIVIVETPASAAERGVPGYGEIAGYAATFDPPPWTGQPSALRAAIQGALRDAELDPSEVDAVFADAAGDPDLDAAEAAAICAVFGAYAVPVTAPKTMTGRLYAGGAPLDLVDALLSIRDAVLPPTIGVRTLSPDCRIDLVRDRRRQLPVRTALIIARGYGGFNAALVVRACQVPTKRSS</sequence>
<comment type="similarity">
    <text evidence="2 5">Belongs to the thiolase-like superfamily. Beta-ketoacyl-ACP synthases family.</text>
</comment>
<dbReference type="Proteomes" id="UP001500618">
    <property type="component" value="Unassembled WGS sequence"/>
</dbReference>
<dbReference type="Gene3D" id="3.40.47.10">
    <property type="match status" value="2"/>
</dbReference>
<feature type="domain" description="Ketosynthase family 3 (KS3)" evidence="6">
    <location>
        <begin position="2"/>
        <end position="403"/>
    </location>
</feature>
<comment type="caution">
    <text evidence="7">The sequence shown here is derived from an EMBL/GenBank/DDBJ whole genome shotgun (WGS) entry which is preliminary data.</text>
</comment>
<dbReference type="Pfam" id="PF02801">
    <property type="entry name" value="Ketoacyl-synt_C"/>
    <property type="match status" value="1"/>
</dbReference>
<evidence type="ECO:0000256" key="4">
    <source>
        <dbReference type="ARBA" id="ARBA00023315"/>
    </source>
</evidence>
<dbReference type="EMBL" id="BAAANY010000005">
    <property type="protein sequence ID" value="GAA1666148.1"/>
    <property type="molecule type" value="Genomic_DNA"/>
</dbReference>
<protein>
    <submittedName>
        <fullName evidence="7">Ketosynthase chain-length factor</fullName>
    </submittedName>
</protein>
<evidence type="ECO:0000259" key="6">
    <source>
        <dbReference type="PROSITE" id="PS52004"/>
    </source>
</evidence>
<organism evidence="7 8">
    <name type="scientific">Fodinicola feengrottensis</name>
    <dbReference type="NCBI Taxonomy" id="435914"/>
    <lineage>
        <taxon>Bacteria</taxon>
        <taxon>Bacillati</taxon>
        <taxon>Actinomycetota</taxon>
        <taxon>Actinomycetes</taxon>
        <taxon>Mycobacteriales</taxon>
        <taxon>Fodinicola</taxon>
    </lineage>
</organism>
<dbReference type="InterPro" id="IPR014031">
    <property type="entry name" value="Ketoacyl_synth_C"/>
</dbReference>
<evidence type="ECO:0000256" key="3">
    <source>
        <dbReference type="ARBA" id="ARBA00022679"/>
    </source>
</evidence>
<accession>A0ABP4S226</accession>
<dbReference type="InterPro" id="IPR016039">
    <property type="entry name" value="Thiolase-like"/>
</dbReference>
<dbReference type="CDD" id="cd00832">
    <property type="entry name" value="CLF"/>
    <property type="match status" value="1"/>
</dbReference>
<dbReference type="Pfam" id="PF00109">
    <property type="entry name" value="ketoacyl-synt"/>
    <property type="match status" value="1"/>
</dbReference>
<evidence type="ECO:0000313" key="7">
    <source>
        <dbReference type="EMBL" id="GAA1666148.1"/>
    </source>
</evidence>
<evidence type="ECO:0000256" key="2">
    <source>
        <dbReference type="ARBA" id="ARBA00008467"/>
    </source>
</evidence>
<dbReference type="PROSITE" id="PS52004">
    <property type="entry name" value="KS3_2"/>
    <property type="match status" value="1"/>
</dbReference>
<proteinExistence type="inferred from homology"/>
<name>A0ABP4S226_9ACTN</name>
<evidence type="ECO:0000256" key="1">
    <source>
        <dbReference type="ARBA" id="ARBA00004796"/>
    </source>
</evidence>
<dbReference type="InterPro" id="IPR020841">
    <property type="entry name" value="PKS_Beta-ketoAc_synthase_dom"/>
</dbReference>
<keyword evidence="8" id="KW-1185">Reference proteome</keyword>
<dbReference type="SUPFAM" id="SSF53901">
    <property type="entry name" value="Thiolase-like"/>
    <property type="match status" value="2"/>
</dbReference>
<keyword evidence="3 5" id="KW-0808">Transferase</keyword>
<dbReference type="InterPro" id="IPR014030">
    <property type="entry name" value="Ketoacyl_synth_N"/>
</dbReference>